<dbReference type="GeneID" id="11530831"/>
<dbReference type="KEGG" id="tpf:TPHA_0P01230"/>
<dbReference type="GO" id="GO:0010494">
    <property type="term" value="C:cytoplasmic stress granule"/>
    <property type="evidence" value="ECO:0007669"/>
    <property type="project" value="EnsemblFungi"/>
</dbReference>
<dbReference type="InterPro" id="IPR000626">
    <property type="entry name" value="Ubiquitin-like_dom"/>
</dbReference>
<dbReference type="EMBL" id="HE612871">
    <property type="protein sequence ID" value="CCE66281.1"/>
    <property type="molecule type" value="Genomic_DNA"/>
</dbReference>
<dbReference type="PROSITE" id="PS50053">
    <property type="entry name" value="UBIQUITIN_2"/>
    <property type="match status" value="1"/>
</dbReference>
<evidence type="ECO:0000313" key="3">
    <source>
        <dbReference type="Proteomes" id="UP000005666"/>
    </source>
</evidence>
<dbReference type="AlphaFoldDB" id="G8C2A3"/>
<keyword evidence="3" id="KW-1185">Reference proteome</keyword>
<dbReference type="Pfam" id="PF00240">
    <property type="entry name" value="ubiquitin"/>
    <property type="match status" value="1"/>
</dbReference>
<dbReference type="GO" id="GO:0072380">
    <property type="term" value="C:TRC complex"/>
    <property type="evidence" value="ECO:0007669"/>
    <property type="project" value="EnsemblFungi"/>
</dbReference>
<organism evidence="2 3">
    <name type="scientific">Tetrapisispora phaffii (strain ATCC 24235 / CBS 4417 / NBRC 1672 / NRRL Y-8282 / UCD 70-5)</name>
    <name type="common">Yeast</name>
    <name type="synonym">Fabospora phaffii</name>
    <dbReference type="NCBI Taxonomy" id="1071381"/>
    <lineage>
        <taxon>Eukaryota</taxon>
        <taxon>Fungi</taxon>
        <taxon>Dikarya</taxon>
        <taxon>Ascomycota</taxon>
        <taxon>Saccharomycotina</taxon>
        <taxon>Saccharomycetes</taxon>
        <taxon>Saccharomycetales</taxon>
        <taxon>Saccharomycetaceae</taxon>
        <taxon>Tetrapisispora</taxon>
    </lineage>
</organism>
<gene>
    <name evidence="2" type="primary">TPHA0P01230</name>
    <name evidence="2" type="ordered locus">TPHA_0P01230</name>
</gene>
<dbReference type="Proteomes" id="UP000005666">
    <property type="component" value="Chromosome 16"/>
</dbReference>
<proteinExistence type="predicted"/>
<evidence type="ECO:0000259" key="1">
    <source>
        <dbReference type="PROSITE" id="PS50053"/>
    </source>
</evidence>
<dbReference type="STRING" id="1071381.G8C2A3"/>
<dbReference type="RefSeq" id="XP_003688715.1">
    <property type="nucleotide sequence ID" value="XM_003688667.1"/>
</dbReference>
<dbReference type="GO" id="GO:0005634">
    <property type="term" value="C:nucleus"/>
    <property type="evidence" value="ECO:0007669"/>
    <property type="project" value="EnsemblFungi"/>
</dbReference>
<sequence length="214" mass="24065">MSIENIQPTELEFVSRFLTLATLSEPVFSKDYQKPLQEVTSLGVALPGLRYKYEPSRVRKNAGSSNNGSGSMSDNASNAIKLTLKSIRAPKFSIEHEFSGNDTVLQVKLFLVNEKKVEQKEQLKLLLKGKVLHDKFLLSDLNVTEATLNVMVSKPVLSTADEVEPEAPSLDSVSPTVSYEVPWDEIETLLNNKWNNQEQVFKALKKMKTNYEMN</sequence>
<dbReference type="GO" id="GO:0006620">
    <property type="term" value="P:post-translational protein targeting to endoplasmic reticulum membrane"/>
    <property type="evidence" value="ECO:0007669"/>
    <property type="project" value="EnsemblFungi"/>
</dbReference>
<dbReference type="Pfam" id="PF16843">
    <property type="entry name" value="Get5_bdg"/>
    <property type="match status" value="1"/>
</dbReference>
<dbReference type="OrthoDB" id="4067208at2759"/>
<dbReference type="GO" id="GO:0030674">
    <property type="term" value="F:protein-macromolecule adaptor activity"/>
    <property type="evidence" value="ECO:0007669"/>
    <property type="project" value="EnsemblFungi"/>
</dbReference>
<reference evidence="2 3" key="1">
    <citation type="journal article" date="2011" name="Proc. Natl. Acad. Sci. U.S.A.">
        <title>Evolutionary erosion of yeast sex chromosomes by mating-type switching accidents.</title>
        <authorList>
            <person name="Gordon J.L."/>
            <person name="Armisen D."/>
            <person name="Proux-Wera E."/>
            <person name="Oheigeartaigh S.S."/>
            <person name="Byrne K.P."/>
            <person name="Wolfe K.H."/>
        </authorList>
    </citation>
    <scope>NUCLEOTIDE SEQUENCE [LARGE SCALE GENOMIC DNA]</scope>
    <source>
        <strain evidence="3">ATCC 24235 / CBS 4417 / NBRC 1672 / NRRL Y-8282 / UCD 70-5</strain>
    </source>
</reference>
<dbReference type="InterPro" id="IPR040474">
    <property type="entry name" value="MDY2_C"/>
</dbReference>
<accession>G8C2A3</accession>
<feature type="domain" description="Ubiquitin-like" evidence="1">
    <location>
        <begin position="80"/>
        <end position="147"/>
    </location>
</feature>
<dbReference type="InterPro" id="IPR029071">
    <property type="entry name" value="Ubiquitin-like_domsf"/>
</dbReference>
<protein>
    <recommendedName>
        <fullName evidence="1">Ubiquitin-like domain-containing protein</fullName>
    </recommendedName>
</protein>
<dbReference type="Gene3D" id="1.10.286.70">
    <property type="entry name" value="Get5 dimerization domain"/>
    <property type="match status" value="1"/>
</dbReference>
<dbReference type="SMART" id="SM00213">
    <property type="entry name" value="UBQ"/>
    <property type="match status" value="1"/>
</dbReference>
<dbReference type="Gene3D" id="1.20.5.510">
    <property type="entry name" value="Single helix bin"/>
    <property type="match status" value="1"/>
</dbReference>
<dbReference type="eggNOG" id="KOG0011">
    <property type="taxonomic scope" value="Eukaryota"/>
</dbReference>
<name>G8C2A3_TETPH</name>
<dbReference type="Gene3D" id="3.10.20.90">
    <property type="entry name" value="Phosphatidylinositol 3-kinase Catalytic Subunit, Chain A, domain 1"/>
    <property type="match status" value="1"/>
</dbReference>
<dbReference type="InterPro" id="IPR031765">
    <property type="entry name" value="Mdy2_get4-bd"/>
</dbReference>
<dbReference type="OMA" id="NCMVSAP"/>
<dbReference type="GO" id="GO:0000753">
    <property type="term" value="P:cell morphogenesis involved in conjugation with cellular fusion"/>
    <property type="evidence" value="ECO:0007669"/>
    <property type="project" value="EnsemblFungi"/>
</dbReference>
<evidence type="ECO:0000313" key="2">
    <source>
        <dbReference type="EMBL" id="CCE66281.1"/>
    </source>
</evidence>
<dbReference type="HOGENOM" id="CLU_1294717_0_0_1"/>
<dbReference type="Pfam" id="PF18514">
    <property type="entry name" value="MDY2_C"/>
    <property type="match status" value="1"/>
</dbReference>
<dbReference type="SUPFAM" id="SSF54236">
    <property type="entry name" value="Ubiquitin-like"/>
    <property type="match status" value="1"/>
</dbReference>